<dbReference type="AlphaFoldDB" id="A0A7D5HZJ5"/>
<comment type="subcellular location">
    <subcellularLocation>
        <location evidence="1">Cytoplasm</location>
    </subcellularLocation>
</comment>
<evidence type="ECO:0000313" key="9">
    <source>
        <dbReference type="Proteomes" id="UP000509568"/>
    </source>
</evidence>
<dbReference type="EMBL" id="CP056030">
    <property type="protein sequence ID" value="QKZ06451.1"/>
    <property type="molecule type" value="Genomic_DNA"/>
</dbReference>
<evidence type="ECO:0000256" key="5">
    <source>
        <dbReference type="ARBA" id="ARBA00023163"/>
    </source>
</evidence>
<dbReference type="InterPro" id="IPR050204">
    <property type="entry name" value="AraC_XylS_family_regulators"/>
</dbReference>
<dbReference type="Gene3D" id="1.10.10.60">
    <property type="entry name" value="Homeodomain-like"/>
    <property type="match status" value="2"/>
</dbReference>
<accession>A0A7D5HZJ5</accession>
<dbReference type="KEGG" id="pez:HWQ56_22795"/>
<evidence type="ECO:0000259" key="7">
    <source>
        <dbReference type="PROSITE" id="PS01124"/>
    </source>
</evidence>
<keyword evidence="5" id="KW-0804">Transcription</keyword>
<sequence length="262" mass="29345">MDLITEDWHAGAVVEASWVRANAASFPRHTHDEYVLGTNLTGVERIWLDGQELEAPAGTVTLYNPQAVQASQFSPDGVEYISLHLAPDAIEQVVRDNNLPGSTFEQGVFEHPGLAAAILDFARTPAAHRAEHEEAFIQLLCQWVQPGPSKTGEQHASVERSLQYLRDCLEERIDLDALAAVAGLSKYHFVRCFKKHTGLGPLQYQMQLRLLEARKRLRAQQHSLEIVSQLGFYDQSHFINAFRKVMGVTPQAYAQAFKTKAR</sequence>
<dbReference type="Pfam" id="PF12833">
    <property type="entry name" value="HTH_18"/>
    <property type="match status" value="1"/>
</dbReference>
<dbReference type="GO" id="GO:0009893">
    <property type="term" value="P:positive regulation of metabolic process"/>
    <property type="evidence" value="ECO:0007669"/>
    <property type="project" value="UniProtKB-ARBA"/>
</dbReference>
<evidence type="ECO:0000256" key="6">
    <source>
        <dbReference type="ARBA" id="ARBA00037345"/>
    </source>
</evidence>
<keyword evidence="4" id="KW-0010">Activator</keyword>
<dbReference type="GO" id="GO:0003700">
    <property type="term" value="F:DNA-binding transcription factor activity"/>
    <property type="evidence" value="ECO:0007669"/>
    <property type="project" value="InterPro"/>
</dbReference>
<dbReference type="PANTHER" id="PTHR46796:SF2">
    <property type="entry name" value="TRANSCRIPTIONAL REGULATORY PROTEIN"/>
    <property type="match status" value="1"/>
</dbReference>
<name>A0A7D5HZJ5_9PSED</name>
<protein>
    <submittedName>
        <fullName evidence="8">Helix-turn-helix transcriptional regulator</fullName>
    </submittedName>
</protein>
<dbReference type="PANTHER" id="PTHR46796">
    <property type="entry name" value="HTH-TYPE TRANSCRIPTIONAL ACTIVATOR RHAS-RELATED"/>
    <property type="match status" value="1"/>
</dbReference>
<reference evidence="8 9" key="1">
    <citation type="submission" date="2020-06" db="EMBL/GenBank/DDBJ databases">
        <title>Pseudomonas eucalypticola sp. nov., an endophyte of Eucalyptus dunnii leaves with biocontrol ability of eucalyptus leaf blight.</title>
        <authorList>
            <person name="Liu Y."/>
            <person name="Song Z."/>
            <person name="Zeng H."/>
            <person name="Lu M."/>
            <person name="Wang X."/>
            <person name="Lian X."/>
            <person name="Zhang Q."/>
        </authorList>
    </citation>
    <scope>NUCLEOTIDE SEQUENCE [LARGE SCALE GENOMIC DNA]</scope>
    <source>
        <strain evidence="8 9">NP-1</strain>
    </source>
</reference>
<dbReference type="GO" id="GO:0005737">
    <property type="term" value="C:cytoplasm"/>
    <property type="evidence" value="ECO:0007669"/>
    <property type="project" value="UniProtKB-SubCell"/>
</dbReference>
<evidence type="ECO:0000256" key="1">
    <source>
        <dbReference type="ARBA" id="ARBA00004496"/>
    </source>
</evidence>
<dbReference type="GO" id="GO:0043565">
    <property type="term" value="F:sequence-specific DNA binding"/>
    <property type="evidence" value="ECO:0007669"/>
    <property type="project" value="InterPro"/>
</dbReference>
<keyword evidence="2" id="KW-0805">Transcription regulation</keyword>
<gene>
    <name evidence="8" type="ORF">HWQ56_22795</name>
</gene>
<organism evidence="8 9">
    <name type="scientific">Pseudomonas eucalypticola</name>
    <dbReference type="NCBI Taxonomy" id="2599595"/>
    <lineage>
        <taxon>Bacteria</taxon>
        <taxon>Pseudomonadati</taxon>
        <taxon>Pseudomonadota</taxon>
        <taxon>Gammaproteobacteria</taxon>
        <taxon>Pseudomonadales</taxon>
        <taxon>Pseudomonadaceae</taxon>
        <taxon>Pseudomonas</taxon>
    </lineage>
</organism>
<dbReference type="InterPro" id="IPR009057">
    <property type="entry name" value="Homeodomain-like_sf"/>
</dbReference>
<dbReference type="PROSITE" id="PS00041">
    <property type="entry name" value="HTH_ARAC_FAMILY_1"/>
    <property type="match status" value="1"/>
</dbReference>
<proteinExistence type="predicted"/>
<dbReference type="SMART" id="SM00342">
    <property type="entry name" value="HTH_ARAC"/>
    <property type="match status" value="1"/>
</dbReference>
<evidence type="ECO:0000256" key="3">
    <source>
        <dbReference type="ARBA" id="ARBA00023125"/>
    </source>
</evidence>
<dbReference type="Proteomes" id="UP000509568">
    <property type="component" value="Chromosome"/>
</dbReference>
<keyword evidence="3" id="KW-0238">DNA-binding</keyword>
<evidence type="ECO:0000313" key="8">
    <source>
        <dbReference type="EMBL" id="QKZ06451.1"/>
    </source>
</evidence>
<feature type="domain" description="HTH araC/xylS-type" evidence="7">
    <location>
        <begin position="159"/>
        <end position="256"/>
    </location>
</feature>
<comment type="function">
    <text evidence="6">Regulatory protein of the TOL plasmid xyl operons. XylS activates the xylXYZLTEGFJQKIH operon required for the degradation of toluene, m-xylene and p-xylene.</text>
</comment>
<dbReference type="InterPro" id="IPR018060">
    <property type="entry name" value="HTH_AraC"/>
</dbReference>
<dbReference type="RefSeq" id="WP_176571848.1">
    <property type="nucleotide sequence ID" value="NZ_CP056030.1"/>
</dbReference>
<dbReference type="SUPFAM" id="SSF51215">
    <property type="entry name" value="Regulatory protein AraC"/>
    <property type="match status" value="1"/>
</dbReference>
<evidence type="ECO:0000256" key="4">
    <source>
        <dbReference type="ARBA" id="ARBA00023159"/>
    </source>
</evidence>
<dbReference type="InterPro" id="IPR037923">
    <property type="entry name" value="HTH-like"/>
</dbReference>
<dbReference type="InterPro" id="IPR018062">
    <property type="entry name" value="HTH_AraC-typ_CS"/>
</dbReference>
<evidence type="ECO:0000256" key="2">
    <source>
        <dbReference type="ARBA" id="ARBA00023015"/>
    </source>
</evidence>
<dbReference type="PROSITE" id="PS01124">
    <property type="entry name" value="HTH_ARAC_FAMILY_2"/>
    <property type="match status" value="1"/>
</dbReference>
<dbReference type="Pfam" id="PF02311">
    <property type="entry name" value="AraC_binding"/>
    <property type="match status" value="1"/>
</dbReference>
<dbReference type="InterPro" id="IPR003313">
    <property type="entry name" value="AraC-bd"/>
</dbReference>
<keyword evidence="9" id="KW-1185">Reference proteome</keyword>
<dbReference type="SUPFAM" id="SSF46689">
    <property type="entry name" value="Homeodomain-like"/>
    <property type="match status" value="2"/>
</dbReference>